<dbReference type="Proteomes" id="UP000799428">
    <property type="component" value="Unassembled WGS sequence"/>
</dbReference>
<dbReference type="OrthoDB" id="3761120at2759"/>
<proteinExistence type="predicted"/>
<reference evidence="1" key="1">
    <citation type="journal article" date="2020" name="Stud. Mycol.">
        <title>101 Dothideomycetes genomes: a test case for predicting lifestyles and emergence of pathogens.</title>
        <authorList>
            <person name="Haridas S."/>
            <person name="Albert R."/>
            <person name="Binder M."/>
            <person name="Bloem J."/>
            <person name="Labutti K."/>
            <person name="Salamov A."/>
            <person name="Andreopoulos B."/>
            <person name="Baker S."/>
            <person name="Barry K."/>
            <person name="Bills G."/>
            <person name="Bluhm B."/>
            <person name="Cannon C."/>
            <person name="Castanera R."/>
            <person name="Culley D."/>
            <person name="Daum C."/>
            <person name="Ezra D."/>
            <person name="Gonzalez J."/>
            <person name="Henrissat B."/>
            <person name="Kuo A."/>
            <person name="Liang C."/>
            <person name="Lipzen A."/>
            <person name="Lutzoni F."/>
            <person name="Magnuson J."/>
            <person name="Mondo S."/>
            <person name="Nolan M."/>
            <person name="Ohm R."/>
            <person name="Pangilinan J."/>
            <person name="Park H.-J."/>
            <person name="Ramirez L."/>
            <person name="Alfaro M."/>
            <person name="Sun H."/>
            <person name="Tritt A."/>
            <person name="Yoshinaga Y."/>
            <person name="Zwiers L.-H."/>
            <person name="Turgeon B."/>
            <person name="Goodwin S."/>
            <person name="Spatafora J."/>
            <person name="Crous P."/>
            <person name="Grigoriev I."/>
        </authorList>
    </citation>
    <scope>NUCLEOTIDE SEQUENCE</scope>
    <source>
        <strain evidence="1">CBS 279.74</strain>
    </source>
</reference>
<protein>
    <submittedName>
        <fullName evidence="1">Uncharacterized protein</fullName>
    </submittedName>
</protein>
<evidence type="ECO:0000313" key="1">
    <source>
        <dbReference type="EMBL" id="KAF2712274.1"/>
    </source>
</evidence>
<keyword evidence="2" id="KW-1185">Reference proteome</keyword>
<name>A0A6G1KHG7_9PLEO</name>
<dbReference type="AlphaFoldDB" id="A0A6G1KHG7"/>
<sequence>MVRALAFEGPTPSRYCASYLVSLLSVAAYHIPSTWPLFQACSWLFLPAITSVLVRTLCLAYSDDYPSHFYSIPLGHILLVLGHVSAAIQAHTVVADPTGHSPQARLCAIHFALSFLVLTEVEFYRRYFNFRPFPRTFMGFLESLLLANFDHDFKEHRHDVAYLHCTSDSWESPWDSLLVVILLFLFYVPMACLNYPVKRLANPAPSSQGEDFYFLLGAGDVLFIVENMRLKVLTTFLLQRPVRALNKILFWWCVDFGRYVSRMWKQQGAGPVSDKKDVMDAHAEL</sequence>
<accession>A0A6G1KHG7</accession>
<evidence type="ECO:0000313" key="2">
    <source>
        <dbReference type="Proteomes" id="UP000799428"/>
    </source>
</evidence>
<organism evidence="1 2">
    <name type="scientific">Pleomassaria siparia CBS 279.74</name>
    <dbReference type="NCBI Taxonomy" id="1314801"/>
    <lineage>
        <taxon>Eukaryota</taxon>
        <taxon>Fungi</taxon>
        <taxon>Dikarya</taxon>
        <taxon>Ascomycota</taxon>
        <taxon>Pezizomycotina</taxon>
        <taxon>Dothideomycetes</taxon>
        <taxon>Pleosporomycetidae</taxon>
        <taxon>Pleosporales</taxon>
        <taxon>Pleomassariaceae</taxon>
        <taxon>Pleomassaria</taxon>
    </lineage>
</organism>
<dbReference type="EMBL" id="MU005766">
    <property type="protein sequence ID" value="KAF2712274.1"/>
    <property type="molecule type" value="Genomic_DNA"/>
</dbReference>
<gene>
    <name evidence="1" type="ORF">K504DRAFT_499378</name>
</gene>